<keyword evidence="2" id="KW-1185">Reference proteome</keyword>
<dbReference type="EMBL" id="JTJC03000001">
    <property type="protein sequence ID" value="NHC34524.1"/>
    <property type="molecule type" value="Genomic_DNA"/>
</dbReference>
<accession>A0A9X5E3M7</accession>
<proteinExistence type="predicted"/>
<dbReference type="AlphaFoldDB" id="A0A9X5E3M7"/>
<reference evidence="1 2" key="1">
    <citation type="journal article" date="2015" name="Genome Announc.">
        <title>Draft Genome Sequence of the Terrestrial Cyanobacterium Scytonema millei VB511283, Isolated from Eastern India.</title>
        <authorList>
            <person name="Sen D."/>
            <person name="Chandrababunaidu M.M."/>
            <person name="Singh D."/>
            <person name="Sanghi N."/>
            <person name="Ghorai A."/>
            <person name="Mishra G.P."/>
            <person name="Madduluri M."/>
            <person name="Adhikary S.P."/>
            <person name="Tripathy S."/>
        </authorList>
    </citation>
    <scope>NUCLEOTIDE SEQUENCE [LARGE SCALE GENOMIC DNA]</scope>
    <source>
        <strain evidence="1 2">VB511283</strain>
    </source>
</reference>
<evidence type="ECO:0000313" key="2">
    <source>
        <dbReference type="Proteomes" id="UP000031532"/>
    </source>
</evidence>
<gene>
    <name evidence="1" type="ORF">QH73_0007595</name>
</gene>
<dbReference type="RefSeq" id="WP_132866735.1">
    <property type="nucleotide sequence ID" value="NZ_JTJC03000001.1"/>
</dbReference>
<name>A0A9X5E3M7_9CYAN</name>
<sequence length="67" mass="7393">MTILSPKFDFSYVLDPVGQFIYKLAIIQTDASLPSLQTDINLPSSRVPPISYQLSVISYQGVGSRES</sequence>
<dbReference type="Proteomes" id="UP000031532">
    <property type="component" value="Unassembled WGS sequence"/>
</dbReference>
<protein>
    <submittedName>
        <fullName evidence="1">Uncharacterized protein</fullName>
    </submittedName>
</protein>
<evidence type="ECO:0000313" key="1">
    <source>
        <dbReference type="EMBL" id="NHC34524.1"/>
    </source>
</evidence>
<organism evidence="1 2">
    <name type="scientific">Scytonema millei VB511283</name>
    <dbReference type="NCBI Taxonomy" id="1245923"/>
    <lineage>
        <taxon>Bacteria</taxon>
        <taxon>Bacillati</taxon>
        <taxon>Cyanobacteriota</taxon>
        <taxon>Cyanophyceae</taxon>
        <taxon>Nostocales</taxon>
        <taxon>Scytonemataceae</taxon>
        <taxon>Scytonema</taxon>
    </lineage>
</organism>
<comment type="caution">
    <text evidence="1">The sequence shown here is derived from an EMBL/GenBank/DDBJ whole genome shotgun (WGS) entry which is preliminary data.</text>
</comment>